<dbReference type="Proteomes" id="UP000828048">
    <property type="component" value="Chromosome 12"/>
</dbReference>
<keyword evidence="2" id="KW-1185">Reference proteome</keyword>
<sequence>MVPPSQQQTAAKSMIVHANIRANNPVGGCYQIIRELQRQIDQSKAEFELVLQQLAIYGGADAHKIMGNPSLAVAKTGSAGDHDSGNIVDDVDTLCVYGPVHVQAAMIDYDYRRFDQVQQQPLYMDLYDDHNVGVVKVDTEDATSSSSMMVLVNDAKEILVDHE</sequence>
<evidence type="ECO:0000313" key="2">
    <source>
        <dbReference type="Proteomes" id="UP000828048"/>
    </source>
</evidence>
<gene>
    <name evidence="1" type="ORF">Vadar_027053</name>
</gene>
<evidence type="ECO:0000313" key="1">
    <source>
        <dbReference type="EMBL" id="KAH7864212.1"/>
    </source>
</evidence>
<dbReference type="EMBL" id="CM037162">
    <property type="protein sequence ID" value="KAH7864212.1"/>
    <property type="molecule type" value="Genomic_DNA"/>
</dbReference>
<protein>
    <submittedName>
        <fullName evidence="1">Uncharacterized protein</fullName>
    </submittedName>
</protein>
<comment type="caution">
    <text evidence="1">The sequence shown here is derived from an EMBL/GenBank/DDBJ whole genome shotgun (WGS) entry which is preliminary data.</text>
</comment>
<organism evidence="1 2">
    <name type="scientific">Vaccinium darrowii</name>
    <dbReference type="NCBI Taxonomy" id="229202"/>
    <lineage>
        <taxon>Eukaryota</taxon>
        <taxon>Viridiplantae</taxon>
        <taxon>Streptophyta</taxon>
        <taxon>Embryophyta</taxon>
        <taxon>Tracheophyta</taxon>
        <taxon>Spermatophyta</taxon>
        <taxon>Magnoliopsida</taxon>
        <taxon>eudicotyledons</taxon>
        <taxon>Gunneridae</taxon>
        <taxon>Pentapetalae</taxon>
        <taxon>asterids</taxon>
        <taxon>Ericales</taxon>
        <taxon>Ericaceae</taxon>
        <taxon>Vaccinioideae</taxon>
        <taxon>Vaccinieae</taxon>
        <taxon>Vaccinium</taxon>
    </lineage>
</organism>
<name>A0ACB7ZFI8_9ERIC</name>
<accession>A0ACB7ZFI8</accession>
<reference evidence="1 2" key="1">
    <citation type="journal article" date="2021" name="Hortic Res">
        <title>High-quality reference genome and annotation aids understanding of berry development for evergreen blueberry (Vaccinium darrowii).</title>
        <authorList>
            <person name="Yu J."/>
            <person name="Hulse-Kemp A.M."/>
            <person name="Babiker E."/>
            <person name="Staton M."/>
        </authorList>
    </citation>
    <scope>NUCLEOTIDE SEQUENCE [LARGE SCALE GENOMIC DNA]</scope>
    <source>
        <strain evidence="2">cv. NJ 8807/NJ 8810</strain>
        <tissue evidence="1">Young leaf</tissue>
    </source>
</reference>
<proteinExistence type="predicted"/>